<feature type="region of interest" description="Disordered" evidence="1">
    <location>
        <begin position="159"/>
        <end position="215"/>
    </location>
</feature>
<accession>A0A0A7G2L4</accession>
<dbReference type="EMBL" id="CP006906">
    <property type="protein sequence ID" value="AIY85261.1"/>
    <property type="molecule type" value="Genomic_DNA"/>
</dbReference>
<evidence type="ECO:0000313" key="3">
    <source>
        <dbReference type="Proteomes" id="UP000030635"/>
    </source>
</evidence>
<name>A0A0A7G2L4_9CLOT</name>
<dbReference type="KEGG" id="cbv:U729_3198"/>
<protein>
    <submittedName>
        <fullName evidence="2">Uncharacterized protein</fullName>
    </submittedName>
</protein>
<dbReference type="OrthoDB" id="1952125at2"/>
<dbReference type="Proteomes" id="UP000030635">
    <property type="component" value="Plasmid pCBJ"/>
</dbReference>
<sequence length="273" mass="30919">MEDKKVNGKEEEKTNKQLIDEKVKNVFNSKDFRDKYIVSFGRKDSGKASEAITSEGLRILANIKGIKSLTTEILQYPSKENAGVCIMKATLVGYDIDPKTDELIEVLYTSIGDANQSNTNKMVAPHFIRMAETRAISRALKLYTNTGLVSIEELYEEDDSFNHNNDNRNIKNNNNSRNNNNQNKSNVNNKQNEEKRNNNQGVNPTLNSLSNNKGRMTLNVNSSQVMKIKELLNAKNISNEDFTSILNNEFHVNNLEDVTLTDGFKLIKYLTAM</sequence>
<dbReference type="AlphaFoldDB" id="A0A0A7G2L4"/>
<keyword evidence="3" id="KW-1185">Reference proteome</keyword>
<dbReference type="HOGENOM" id="CLU_1018209_0_0_9"/>
<dbReference type="RefSeq" id="WP_052139642.1">
    <property type="nucleotide sequence ID" value="NZ_CP006906.1"/>
</dbReference>
<gene>
    <name evidence="2" type="ORF">U729_3198</name>
</gene>
<feature type="compositionally biased region" description="Low complexity" evidence="1">
    <location>
        <begin position="170"/>
        <end position="190"/>
    </location>
</feature>
<proteinExistence type="predicted"/>
<feature type="compositionally biased region" description="Polar residues" evidence="1">
    <location>
        <begin position="201"/>
        <end position="215"/>
    </location>
</feature>
<evidence type="ECO:0000313" key="2">
    <source>
        <dbReference type="EMBL" id="AIY85261.1"/>
    </source>
</evidence>
<geneLocation type="plasmid" evidence="2 3">
    <name>pCBJ</name>
</geneLocation>
<evidence type="ECO:0000256" key="1">
    <source>
        <dbReference type="SAM" id="MobiDB-lite"/>
    </source>
</evidence>
<reference evidence="2 3" key="1">
    <citation type="journal article" date="2015" name="Infect. Genet. Evol.">
        <title>Genomic sequences of six botulinum neurotoxin-producing strains representing three clostridial species illustrate the mobility and diversity of botulinum neurotoxin genes.</title>
        <authorList>
            <person name="Smith T.J."/>
            <person name="Hill K.K."/>
            <person name="Xie G."/>
            <person name="Foley B.T."/>
            <person name="Williamson C.H."/>
            <person name="Foster J.T."/>
            <person name="Johnson S.L."/>
            <person name="Chertkov O."/>
            <person name="Teshima H."/>
            <person name="Gibbons H.S."/>
            <person name="Johnsky L.A."/>
            <person name="Karavis M.A."/>
            <person name="Smith L.A."/>
        </authorList>
    </citation>
    <scope>NUCLEOTIDE SEQUENCE [LARGE SCALE GENOMIC DNA]</scope>
    <source>
        <strain evidence="2 3">Sullivan</strain>
        <plasmid evidence="2">pCBJ</plasmid>
    </source>
</reference>
<keyword evidence="2" id="KW-0614">Plasmid</keyword>
<dbReference type="eggNOG" id="ENOG5031HIK">
    <property type="taxonomic scope" value="Bacteria"/>
</dbReference>
<organism evidence="2 3">
    <name type="scientific">Clostridium baratii str. Sullivan</name>
    <dbReference type="NCBI Taxonomy" id="1415775"/>
    <lineage>
        <taxon>Bacteria</taxon>
        <taxon>Bacillati</taxon>
        <taxon>Bacillota</taxon>
        <taxon>Clostridia</taxon>
        <taxon>Eubacteriales</taxon>
        <taxon>Clostridiaceae</taxon>
        <taxon>Clostridium</taxon>
    </lineage>
</organism>